<keyword evidence="4 9" id="KW-1133">Transmembrane helix</keyword>
<keyword evidence="5 9" id="KW-0472">Membrane</keyword>
<dbReference type="RefSeq" id="XP_022095931.1">
    <property type="nucleotide sequence ID" value="XM_022240239.1"/>
</dbReference>
<dbReference type="GO" id="GO:0030368">
    <property type="term" value="F:interleukin-17 receptor activity"/>
    <property type="evidence" value="ECO:0007669"/>
    <property type="project" value="InterPro"/>
</dbReference>
<name>A0A8B7YXC4_ACAPL</name>
<evidence type="ECO:0000313" key="13">
    <source>
        <dbReference type="Proteomes" id="UP000694845"/>
    </source>
</evidence>
<evidence type="ECO:0000256" key="7">
    <source>
        <dbReference type="ARBA" id="ARBA00023180"/>
    </source>
</evidence>
<evidence type="ECO:0000259" key="11">
    <source>
        <dbReference type="PROSITE" id="PS50026"/>
    </source>
</evidence>
<dbReference type="SMART" id="SM00181">
    <property type="entry name" value="EGF"/>
    <property type="match status" value="2"/>
</dbReference>
<keyword evidence="7" id="KW-0325">Glycoprotein</keyword>
<feature type="domain" description="EGF-like" evidence="11">
    <location>
        <begin position="357"/>
        <end position="397"/>
    </location>
</feature>
<keyword evidence="13" id="KW-1185">Reference proteome</keyword>
<organism evidence="13 14">
    <name type="scientific">Acanthaster planci</name>
    <name type="common">Crown-of-thorns starfish</name>
    <dbReference type="NCBI Taxonomy" id="133434"/>
    <lineage>
        <taxon>Eukaryota</taxon>
        <taxon>Metazoa</taxon>
        <taxon>Echinodermata</taxon>
        <taxon>Eleutherozoa</taxon>
        <taxon>Asterozoa</taxon>
        <taxon>Asteroidea</taxon>
        <taxon>Valvatacea</taxon>
        <taxon>Valvatida</taxon>
        <taxon>Acanthasteridae</taxon>
        <taxon>Acanthaster</taxon>
    </lineage>
</organism>
<dbReference type="InterPro" id="IPR000742">
    <property type="entry name" value="EGF"/>
</dbReference>
<evidence type="ECO:0000259" key="12">
    <source>
        <dbReference type="PROSITE" id="PS51534"/>
    </source>
</evidence>
<evidence type="ECO:0000256" key="3">
    <source>
        <dbReference type="ARBA" id="ARBA00022729"/>
    </source>
</evidence>
<keyword evidence="8" id="KW-0245">EGF-like domain</keyword>
<sequence>MAVIGVHVRVQLVAIALVIGVLGVWGEYTEPFFDPDCFSTDCSWSWDSPDPGRQYCERVVFDSSLNVCQYPFSLPLTPNERPGKAEAVEVADFNKLFMPPGCQDCTQEQYTCLNITYSINQYSANKVKGIQFSVRGHNQPDLNLNYCMNLNFSDQGLHYYAVEDRLFSIECFCGLKPGISYRVTVRTLPVDDTPNDPDDTKVEIPYIPSDCGQPDKTQDVRCQTSAEARWSPECFHVTQKASSGEYDIVEIIFGVAPVSYNFNRYGLYIYEYAPDSPLGRPEDSEFLYMSSVADRNCSSSYEPTLQHRFNITGWSGSLETDFVAVVQPRPTSQKQCLNVEGEEISCKRTYSSPFHLIANPCKGNPCGEAAIGQCIPNQKIYTCNCTAGYMAWNQTCLVDPCMVLAANEKDSMHQCENGVCQYTKKRMDYYCTCYDGFEYQETQKKCVEKTSIGKIVGIVVASCLAGLILFVLVVFVIRQRRHPPEILTKPESQDGHIEEVRRRSRRVLPIYSDDHPKHKAVIQCFCRFLEAHCRCDVSLVDWQTSVAPTITMWLDSEIERADIVLLLCSKGTGKKYKDKARQKATRSSDGVYGDVFVQALTLLEAHFNRDGACEKFVVCFFDYSSEEDIPAPFRCFAKYRLMKCMETLFLRIHNKVKDSPRSKRHVPDLEEFAYPNLQMGKPLHDAIEAMKEVIKREPKWYHNNNNGKGTRKVLLESPRPSLSQQPLLTSISPQISMDSAYDSNNFFKDTASCGGSSNGSVFEKMFEQLDSFPVKRQVDDGTLPDGCHALQMQGHPDDKRDQPVTRFFSDDMHITMNQASQDYLSSDFYSDVQMADIDKKDDRAFTFV</sequence>
<dbReference type="GO" id="GO:0016020">
    <property type="term" value="C:membrane"/>
    <property type="evidence" value="ECO:0007669"/>
    <property type="project" value="UniProtKB-SubCell"/>
</dbReference>
<keyword evidence="6" id="KW-0675">Receptor</keyword>
<dbReference type="Proteomes" id="UP000694845">
    <property type="component" value="Unplaced"/>
</dbReference>
<dbReference type="PANTHER" id="PTHR15583">
    <property type="entry name" value="INTERLEUKIN-17 RECEPTOR"/>
    <property type="match status" value="1"/>
</dbReference>
<dbReference type="AlphaFoldDB" id="A0A8B7YXC4"/>
<protein>
    <submittedName>
        <fullName evidence="14">Uncharacterized protein LOC110982087 isoform X1</fullName>
    </submittedName>
</protein>
<proteinExistence type="predicted"/>
<dbReference type="PROSITE" id="PS01186">
    <property type="entry name" value="EGF_2"/>
    <property type="match status" value="1"/>
</dbReference>
<dbReference type="OMA" id="QYTCLNI"/>
<keyword evidence="3 10" id="KW-0732">Signal</keyword>
<evidence type="ECO:0000256" key="4">
    <source>
        <dbReference type="ARBA" id="ARBA00022989"/>
    </source>
</evidence>
<accession>A0A8B7YXC4</accession>
<dbReference type="InterPro" id="IPR039465">
    <property type="entry name" value="IL-17_rcpt-like"/>
</dbReference>
<evidence type="ECO:0000256" key="6">
    <source>
        <dbReference type="ARBA" id="ARBA00023170"/>
    </source>
</evidence>
<gene>
    <name evidence="14" type="primary">LOC110982087</name>
</gene>
<dbReference type="CDD" id="cd12087">
    <property type="entry name" value="TM_EGFR-like"/>
    <property type="match status" value="1"/>
</dbReference>
<reference evidence="14" key="1">
    <citation type="submission" date="2025-08" db="UniProtKB">
        <authorList>
            <consortium name="RefSeq"/>
        </authorList>
    </citation>
    <scope>IDENTIFICATION</scope>
</reference>
<dbReference type="OrthoDB" id="5915222at2759"/>
<feature type="signal peptide" evidence="10">
    <location>
        <begin position="1"/>
        <end position="26"/>
    </location>
</feature>
<feature type="chain" id="PRO_5034478732" evidence="10">
    <location>
        <begin position="27"/>
        <end position="848"/>
    </location>
</feature>
<keyword evidence="8" id="KW-1015">Disulfide bond</keyword>
<evidence type="ECO:0000256" key="9">
    <source>
        <dbReference type="SAM" id="Phobius"/>
    </source>
</evidence>
<dbReference type="Gene3D" id="3.40.50.11530">
    <property type="match status" value="1"/>
</dbReference>
<evidence type="ECO:0000256" key="10">
    <source>
        <dbReference type="SAM" id="SignalP"/>
    </source>
</evidence>
<dbReference type="PROSITE" id="PS50026">
    <property type="entry name" value="EGF_3"/>
    <property type="match status" value="1"/>
</dbReference>
<feature type="domain" description="SEFIR" evidence="12">
    <location>
        <begin position="504"/>
        <end position="650"/>
    </location>
</feature>
<evidence type="ECO:0000313" key="14">
    <source>
        <dbReference type="RefSeq" id="XP_022095931.1"/>
    </source>
</evidence>
<evidence type="ECO:0000256" key="8">
    <source>
        <dbReference type="PROSITE-ProRule" id="PRU00076"/>
    </source>
</evidence>
<evidence type="ECO:0000256" key="1">
    <source>
        <dbReference type="ARBA" id="ARBA00004479"/>
    </source>
</evidence>
<feature type="transmembrane region" description="Helical" evidence="9">
    <location>
        <begin position="455"/>
        <end position="477"/>
    </location>
</feature>
<comment type="caution">
    <text evidence="8">Lacks conserved residue(s) required for the propagation of feature annotation.</text>
</comment>
<evidence type="ECO:0000256" key="2">
    <source>
        <dbReference type="ARBA" id="ARBA00022692"/>
    </source>
</evidence>
<dbReference type="GeneID" id="110982087"/>
<evidence type="ECO:0000256" key="5">
    <source>
        <dbReference type="ARBA" id="ARBA00023136"/>
    </source>
</evidence>
<feature type="disulfide bond" evidence="8">
    <location>
        <begin position="366"/>
        <end position="383"/>
    </location>
</feature>
<keyword evidence="2 9" id="KW-0812">Transmembrane</keyword>
<dbReference type="KEGG" id="aplc:110982087"/>
<comment type="subcellular location">
    <subcellularLocation>
        <location evidence="1">Membrane</location>
        <topology evidence="1">Single-pass type I membrane protein</topology>
    </subcellularLocation>
</comment>
<dbReference type="InterPro" id="IPR013568">
    <property type="entry name" value="SEFIR_dom"/>
</dbReference>
<dbReference type="PROSITE" id="PS51534">
    <property type="entry name" value="SEFIR"/>
    <property type="match status" value="1"/>
</dbReference>
<dbReference type="Gene3D" id="2.90.20.10">
    <property type="entry name" value="Plasmodium vivax P25 domain"/>
    <property type="match status" value="1"/>
</dbReference>
<dbReference type="Pfam" id="PF08357">
    <property type="entry name" value="SEFIR"/>
    <property type="match status" value="1"/>
</dbReference>
<dbReference type="PANTHER" id="PTHR15583:SF7">
    <property type="entry name" value="INTERLEUKIN CYTOKINE RECEPTOR-RELATED PROTEIN 2"/>
    <property type="match status" value="1"/>
</dbReference>